<name>A0A9D5HKG8_9LILI</name>
<evidence type="ECO:0000313" key="1">
    <source>
        <dbReference type="EMBL" id="KAJ0979728.1"/>
    </source>
</evidence>
<keyword evidence="2" id="KW-1185">Reference proteome</keyword>
<dbReference type="OrthoDB" id="6508832at2759"/>
<accession>A0A9D5HKG8</accession>
<organism evidence="1 2">
    <name type="scientific">Dioscorea zingiberensis</name>
    <dbReference type="NCBI Taxonomy" id="325984"/>
    <lineage>
        <taxon>Eukaryota</taxon>
        <taxon>Viridiplantae</taxon>
        <taxon>Streptophyta</taxon>
        <taxon>Embryophyta</taxon>
        <taxon>Tracheophyta</taxon>
        <taxon>Spermatophyta</taxon>
        <taxon>Magnoliopsida</taxon>
        <taxon>Liliopsida</taxon>
        <taxon>Dioscoreales</taxon>
        <taxon>Dioscoreaceae</taxon>
        <taxon>Dioscorea</taxon>
    </lineage>
</organism>
<dbReference type="EMBL" id="JAGGNH010000003">
    <property type="protein sequence ID" value="KAJ0979728.1"/>
    <property type="molecule type" value="Genomic_DNA"/>
</dbReference>
<gene>
    <name evidence="1" type="ORF">J5N97_015202</name>
</gene>
<evidence type="ECO:0000313" key="2">
    <source>
        <dbReference type="Proteomes" id="UP001085076"/>
    </source>
</evidence>
<reference evidence="1" key="1">
    <citation type="submission" date="2021-03" db="EMBL/GenBank/DDBJ databases">
        <authorList>
            <person name="Li Z."/>
            <person name="Yang C."/>
        </authorList>
    </citation>
    <scope>NUCLEOTIDE SEQUENCE</scope>
    <source>
        <strain evidence="1">Dzin_1.0</strain>
        <tissue evidence="1">Leaf</tissue>
    </source>
</reference>
<comment type="caution">
    <text evidence="1">The sequence shown here is derived from an EMBL/GenBank/DDBJ whole genome shotgun (WGS) entry which is preliminary data.</text>
</comment>
<protein>
    <submittedName>
        <fullName evidence="1">Uncharacterized protein</fullName>
    </submittedName>
</protein>
<dbReference type="AlphaFoldDB" id="A0A9D5HKG8"/>
<dbReference type="Proteomes" id="UP001085076">
    <property type="component" value="Miscellaneous, Linkage group lg03"/>
</dbReference>
<reference evidence="1" key="2">
    <citation type="journal article" date="2022" name="Hortic Res">
        <title>The genome of Dioscorea zingiberensis sheds light on the biosynthesis, origin and evolution of the medicinally important diosgenin saponins.</title>
        <authorList>
            <person name="Li Y."/>
            <person name="Tan C."/>
            <person name="Li Z."/>
            <person name="Guo J."/>
            <person name="Li S."/>
            <person name="Chen X."/>
            <person name="Wang C."/>
            <person name="Dai X."/>
            <person name="Yang H."/>
            <person name="Song W."/>
            <person name="Hou L."/>
            <person name="Xu J."/>
            <person name="Tong Z."/>
            <person name="Xu A."/>
            <person name="Yuan X."/>
            <person name="Wang W."/>
            <person name="Yang Q."/>
            <person name="Chen L."/>
            <person name="Sun Z."/>
            <person name="Wang K."/>
            <person name="Pan B."/>
            <person name="Chen J."/>
            <person name="Bao Y."/>
            <person name="Liu F."/>
            <person name="Qi X."/>
            <person name="Gang D.R."/>
            <person name="Wen J."/>
            <person name="Li J."/>
        </authorList>
    </citation>
    <scope>NUCLEOTIDE SEQUENCE</scope>
    <source>
        <strain evidence="1">Dzin_1.0</strain>
    </source>
</reference>
<sequence>MVLPCCRTSPLTPFTAMTLTDLDVGCRSILRDILHLAVLPQGPFLLSGISPRCFLFMSPGALPLHRSLSWSKFTNSTLPFPRLNLFPSASAPDLLLVASSHPPSSIPVVPAHCAALVEAKRFGILANWLREYTIETKLKKEMMASHNLKLFSPQK</sequence>
<proteinExistence type="predicted"/>